<keyword evidence="1" id="KW-0560">Oxidoreductase</keyword>
<dbReference type="InterPro" id="IPR050722">
    <property type="entry name" value="Pyruvate:ferred/Flavod_OxRd"/>
</dbReference>
<reference evidence="1" key="1">
    <citation type="submission" date="2019-08" db="EMBL/GenBank/DDBJ databases">
        <authorList>
            <person name="Kucharzyk K."/>
            <person name="Murdoch R.W."/>
            <person name="Higgins S."/>
            <person name="Loffler F."/>
        </authorList>
    </citation>
    <scope>NUCLEOTIDE SEQUENCE</scope>
</reference>
<protein>
    <submittedName>
        <fullName evidence="1">Pyruvate synthase</fullName>
        <ecNumber evidence="1">1.2.7.1</ecNumber>
    </submittedName>
</protein>
<accession>A0A644ZTQ6</accession>
<dbReference type="PANTHER" id="PTHR32154">
    <property type="entry name" value="PYRUVATE-FLAVODOXIN OXIDOREDUCTASE-RELATED"/>
    <property type="match status" value="1"/>
</dbReference>
<keyword evidence="1" id="KW-0670">Pyruvate</keyword>
<gene>
    <name evidence="1" type="primary">por_25</name>
    <name evidence="1" type="ORF">SDC9_90804</name>
</gene>
<dbReference type="Gene3D" id="3.40.50.970">
    <property type="match status" value="1"/>
</dbReference>
<dbReference type="EC" id="1.2.7.1" evidence="1"/>
<dbReference type="AlphaFoldDB" id="A0A644ZTQ6"/>
<proteinExistence type="predicted"/>
<dbReference type="GO" id="GO:0006979">
    <property type="term" value="P:response to oxidative stress"/>
    <property type="evidence" value="ECO:0007669"/>
    <property type="project" value="TreeGrafter"/>
</dbReference>
<name>A0A644ZTQ6_9ZZZZ</name>
<dbReference type="PANTHER" id="PTHR32154:SF0">
    <property type="entry name" value="PYRUVATE-FLAVODOXIN OXIDOREDUCTASE-RELATED"/>
    <property type="match status" value="1"/>
</dbReference>
<organism evidence="1">
    <name type="scientific">bioreactor metagenome</name>
    <dbReference type="NCBI Taxonomy" id="1076179"/>
    <lineage>
        <taxon>unclassified sequences</taxon>
        <taxon>metagenomes</taxon>
        <taxon>ecological metagenomes</taxon>
    </lineage>
</organism>
<dbReference type="EMBL" id="VSSQ01010360">
    <property type="protein sequence ID" value="MPM44126.1"/>
    <property type="molecule type" value="Genomic_DNA"/>
</dbReference>
<dbReference type="GO" id="GO:0019164">
    <property type="term" value="F:pyruvate synthase activity"/>
    <property type="evidence" value="ECO:0007669"/>
    <property type="project" value="UniProtKB-EC"/>
</dbReference>
<comment type="caution">
    <text evidence="1">The sequence shown here is derived from an EMBL/GenBank/DDBJ whole genome shotgun (WGS) entry which is preliminary data.</text>
</comment>
<dbReference type="SUPFAM" id="SSF52518">
    <property type="entry name" value="Thiamin diphosphate-binding fold (THDP-binding)"/>
    <property type="match status" value="1"/>
</dbReference>
<sequence>MTYGYVYVAQVGMGADKNQLMKALKEAEAYKGPSLVIAYAPCIAHGIQAGMGKTQEQTKKAVDAGYWHLYRYNPDLELEGKNPFVLDSKEPKADFKEYLMSEVRYASLTKTFPEMAEQLFEKAEMDAKKRYEIYKQLAEMGKQPVKAEA</sequence>
<evidence type="ECO:0000313" key="1">
    <source>
        <dbReference type="EMBL" id="MPM44126.1"/>
    </source>
</evidence>
<dbReference type="InterPro" id="IPR029061">
    <property type="entry name" value="THDP-binding"/>
</dbReference>